<dbReference type="GO" id="GO:0005634">
    <property type="term" value="C:nucleus"/>
    <property type="evidence" value="ECO:0007669"/>
    <property type="project" value="UniProtKB-SubCell"/>
</dbReference>
<organism evidence="6 7">
    <name type="scientific">Phytophthora citrophthora</name>
    <dbReference type="NCBI Taxonomy" id="4793"/>
    <lineage>
        <taxon>Eukaryota</taxon>
        <taxon>Sar</taxon>
        <taxon>Stramenopiles</taxon>
        <taxon>Oomycota</taxon>
        <taxon>Peronosporomycetes</taxon>
        <taxon>Peronosporales</taxon>
        <taxon>Peronosporaceae</taxon>
        <taxon>Phytophthora</taxon>
    </lineage>
</organism>
<dbReference type="Proteomes" id="UP001259832">
    <property type="component" value="Unassembled WGS sequence"/>
</dbReference>
<accession>A0AAD9G3K5</accession>
<keyword evidence="2" id="KW-0805">Transcription regulation</keyword>
<name>A0AAD9G3K5_9STRA</name>
<proteinExistence type="predicted"/>
<keyword evidence="3" id="KW-0804">Transcription</keyword>
<dbReference type="AlphaFoldDB" id="A0AAD9G3K5"/>
<dbReference type="PANTHER" id="PTHR11380">
    <property type="entry name" value="TRANSCRIPTION INITIATION FACTOR TFIID/SUPT3-RELATED"/>
    <property type="match status" value="1"/>
</dbReference>
<evidence type="ECO:0000256" key="3">
    <source>
        <dbReference type="ARBA" id="ARBA00023163"/>
    </source>
</evidence>
<feature type="region of interest" description="Disordered" evidence="5">
    <location>
        <begin position="1"/>
        <end position="22"/>
    </location>
</feature>
<evidence type="ECO:0000256" key="1">
    <source>
        <dbReference type="ARBA" id="ARBA00004123"/>
    </source>
</evidence>
<evidence type="ECO:0000313" key="6">
    <source>
        <dbReference type="EMBL" id="KAK1931110.1"/>
    </source>
</evidence>
<evidence type="ECO:0000256" key="5">
    <source>
        <dbReference type="SAM" id="MobiDB-lite"/>
    </source>
</evidence>
<feature type="compositionally biased region" description="Polar residues" evidence="5">
    <location>
        <begin position="425"/>
        <end position="451"/>
    </location>
</feature>
<dbReference type="EMBL" id="JASMQC010000035">
    <property type="protein sequence ID" value="KAK1931110.1"/>
    <property type="molecule type" value="Genomic_DNA"/>
</dbReference>
<dbReference type="PANTHER" id="PTHR11380:SF5">
    <property type="entry name" value="TRANSCRIPTION INITIATION FACTOR TFIID SUBUNIT 13"/>
    <property type="match status" value="1"/>
</dbReference>
<gene>
    <name evidence="6" type="ORF">P3T76_013299</name>
</gene>
<feature type="compositionally biased region" description="Acidic residues" evidence="5">
    <location>
        <begin position="90"/>
        <end position="102"/>
    </location>
</feature>
<comment type="subcellular location">
    <subcellularLocation>
        <location evidence="1">Nucleus</location>
    </subcellularLocation>
</comment>
<protein>
    <submittedName>
        <fullName evidence="6">Uncharacterized protein</fullName>
    </submittedName>
</protein>
<evidence type="ECO:0000256" key="4">
    <source>
        <dbReference type="ARBA" id="ARBA00023242"/>
    </source>
</evidence>
<sequence>MAELSPHAASDAEGEGPGAENEYGLQDLARLPLLEQVHRLLHAIQFKYPYKETNAWKTLPLDQKKKMLDYIRDRRQRQHQSDVEAVGETTMEDEAKSEDEQPPVDPAMAIKSDPYLKMLQQRSLRSAGPGVTGEDGNSLPKHPNSAYVAPAQVKHYTTVKPKYKPRWQVAEGEFFEEICVCGVKHNTTSKGKKVSLILHTISSMMSTFGDSTQSCVTTVEEVQALVGDHMRKVLGSVNPEVLTASSCLRTLVEIFEEEAIYYGRWREFRGETKHEENELEDVEEEELAEELDLFAVSETDDVFNEAFLERIRFADERTKTMDWSIYDVFARGRKLNFMNNKAQQFRQWLGLGKISRASLEFLNFVAYHNIGRLVELAIKNRTGGELKQLDTPLLKDDIESVALTFLPAQPLPKLIDRPATKTRRVGTSSTNSKSVQVEPNDSQTATKIETSGSTKPMIAPSIVTIFFQLSDSDSNQFLMVSTQMPLLTCVDVVWREQEALGFLPHVAALISSFLDSSQLWNIPQALDYASWSHFETFEAAIEP</sequence>
<reference evidence="6" key="1">
    <citation type="submission" date="2023-08" db="EMBL/GenBank/DDBJ databases">
        <title>Reference Genome Resource for the Citrus Pathogen Phytophthora citrophthora.</title>
        <authorList>
            <person name="Moller H."/>
            <person name="Coetzee B."/>
            <person name="Rose L.J."/>
            <person name="Van Niekerk J.M."/>
        </authorList>
    </citation>
    <scope>NUCLEOTIDE SEQUENCE</scope>
    <source>
        <strain evidence="6">STE-U-9442</strain>
    </source>
</reference>
<feature type="region of interest" description="Disordered" evidence="5">
    <location>
        <begin position="418"/>
        <end position="451"/>
    </location>
</feature>
<comment type="caution">
    <text evidence="6">The sequence shown here is derived from an EMBL/GenBank/DDBJ whole genome shotgun (WGS) entry which is preliminary data.</text>
</comment>
<evidence type="ECO:0000313" key="7">
    <source>
        <dbReference type="Proteomes" id="UP001259832"/>
    </source>
</evidence>
<feature type="region of interest" description="Disordered" evidence="5">
    <location>
        <begin position="124"/>
        <end position="144"/>
    </location>
</feature>
<keyword evidence="4" id="KW-0539">Nucleus</keyword>
<keyword evidence="7" id="KW-1185">Reference proteome</keyword>
<evidence type="ECO:0000256" key="2">
    <source>
        <dbReference type="ARBA" id="ARBA00023015"/>
    </source>
</evidence>
<dbReference type="InterPro" id="IPR003195">
    <property type="entry name" value="TFIID_TAF13"/>
</dbReference>
<dbReference type="GO" id="GO:0006366">
    <property type="term" value="P:transcription by RNA polymerase II"/>
    <property type="evidence" value="ECO:0007669"/>
    <property type="project" value="InterPro"/>
</dbReference>
<feature type="region of interest" description="Disordered" evidence="5">
    <location>
        <begin position="74"/>
        <end position="107"/>
    </location>
</feature>